<organism evidence="1">
    <name type="scientific">Cucumis melo</name>
    <name type="common">Muskmelon</name>
    <dbReference type="NCBI Taxonomy" id="3656"/>
    <lineage>
        <taxon>Eukaryota</taxon>
        <taxon>Viridiplantae</taxon>
        <taxon>Streptophyta</taxon>
        <taxon>Embryophyta</taxon>
        <taxon>Tracheophyta</taxon>
        <taxon>Spermatophyta</taxon>
        <taxon>Magnoliopsida</taxon>
        <taxon>eudicotyledons</taxon>
        <taxon>Gunneridae</taxon>
        <taxon>Pentapetalae</taxon>
        <taxon>rosids</taxon>
        <taxon>fabids</taxon>
        <taxon>Cucurbitales</taxon>
        <taxon>Cucurbitaceae</taxon>
        <taxon>Benincaseae</taxon>
        <taxon>Cucumis</taxon>
    </lineage>
</organism>
<name>A0A9I9EG08_CUCME</name>
<dbReference type="Gramene" id="MELO3C033263.2.1">
    <property type="protein sequence ID" value="MELO3C033263.2.1"/>
    <property type="gene ID" value="MELO3C033263.2"/>
</dbReference>
<dbReference type="AlphaFoldDB" id="A0A9I9EG08"/>
<evidence type="ECO:0000313" key="1">
    <source>
        <dbReference type="EnsemblPlants" id="MELO3C033263.2.1"/>
    </source>
</evidence>
<dbReference type="EnsemblPlants" id="MELO3C033263.2.1">
    <property type="protein sequence ID" value="MELO3C033263.2.1"/>
    <property type="gene ID" value="MELO3C033263.2"/>
</dbReference>
<sequence length="287" mass="32215">MQSQPLQNLGATANLWLFYSSTKFSSKPGGFLVFSDALSILELYKLNQKLYLVSCIVFENEEFYVYFINFGYVLRKLWVLEVRISNLENLELWVVMPRGNRPSLQTGELDKTIIFPLSTLSVLRDNDAVVSAGRASLRQRRWECIGRILGLVEIELPAPNALPTSAESSRSNSSTWLELLFYKPSDVRAASSVCWEGFRGFLCVVFHVEYSISKIGSAEIVRGDDVCWLHAFFRAKTAGGPGGGVTSRLIYSIRASKMHILIIISLSISTTDVQSQQFSSSQYHAIM</sequence>
<proteinExistence type="predicted"/>
<accession>A0A9I9EG08</accession>
<protein>
    <submittedName>
        <fullName evidence="1">Uncharacterized protein</fullName>
    </submittedName>
</protein>
<reference evidence="1" key="1">
    <citation type="submission" date="2023-03" db="UniProtKB">
        <authorList>
            <consortium name="EnsemblPlants"/>
        </authorList>
    </citation>
    <scope>IDENTIFICATION</scope>
</reference>